<organism evidence="1 2">
    <name type="scientific">Paractinoplanes brasiliensis</name>
    <dbReference type="NCBI Taxonomy" id="52695"/>
    <lineage>
        <taxon>Bacteria</taxon>
        <taxon>Bacillati</taxon>
        <taxon>Actinomycetota</taxon>
        <taxon>Actinomycetes</taxon>
        <taxon>Micromonosporales</taxon>
        <taxon>Micromonosporaceae</taxon>
        <taxon>Paractinoplanes</taxon>
    </lineage>
</organism>
<proteinExistence type="predicted"/>
<gene>
    <name evidence="1" type="ORF">C8E87_1025</name>
</gene>
<dbReference type="EMBL" id="SNWR01000001">
    <property type="protein sequence ID" value="TDO37408.1"/>
    <property type="molecule type" value="Genomic_DNA"/>
</dbReference>
<reference evidence="1 2" key="1">
    <citation type="submission" date="2019-03" db="EMBL/GenBank/DDBJ databases">
        <title>Sequencing the genomes of 1000 actinobacteria strains.</title>
        <authorList>
            <person name="Klenk H.-P."/>
        </authorList>
    </citation>
    <scope>NUCLEOTIDE SEQUENCE [LARGE SCALE GENOMIC DNA]</scope>
    <source>
        <strain evidence="1 2">DSM 43805</strain>
    </source>
</reference>
<evidence type="ECO:0000313" key="2">
    <source>
        <dbReference type="Proteomes" id="UP000294901"/>
    </source>
</evidence>
<sequence length="44" mass="4381">MSQHVTSAVHQPALCGSGVALPCPDVALNCSYALLGKPYGGPVA</sequence>
<dbReference type="Proteomes" id="UP000294901">
    <property type="component" value="Unassembled WGS sequence"/>
</dbReference>
<protein>
    <submittedName>
        <fullName evidence="1">Uncharacterized protein</fullName>
    </submittedName>
</protein>
<dbReference type="AlphaFoldDB" id="A0A4V3C7I2"/>
<accession>A0A4V3C7I2</accession>
<name>A0A4V3C7I2_9ACTN</name>
<keyword evidence="2" id="KW-1185">Reference proteome</keyword>
<comment type="caution">
    <text evidence="1">The sequence shown here is derived from an EMBL/GenBank/DDBJ whole genome shotgun (WGS) entry which is preliminary data.</text>
</comment>
<evidence type="ECO:0000313" key="1">
    <source>
        <dbReference type="EMBL" id="TDO37408.1"/>
    </source>
</evidence>